<evidence type="ECO:0000313" key="7">
    <source>
        <dbReference type="Proteomes" id="UP000501926"/>
    </source>
</evidence>
<gene>
    <name evidence="2 3" type="primary">rbfA</name>
    <name evidence="4" type="ORF">KsCSTR_14900</name>
    <name evidence="5" type="ORF">KSMBR1_1029</name>
    <name evidence="3" type="ORF">kuste3087</name>
</gene>
<dbReference type="RefSeq" id="WP_099324357.1">
    <property type="nucleotide sequence ID" value="NZ_CP049055.1"/>
</dbReference>
<sequence>MSKRRAERLSEFIKQEVSKIILYKVKDPRLSFITVTEVDISADLKNVKVYVSVLGNELERKNTMCGLDHAKGFIQTELGSCLRIKYTPHLKFCLDELTEKRNRILKIIDEAVRGSSVIEKNGSEE</sequence>
<reference evidence="4 7" key="5">
    <citation type="submission" date="2020-02" db="EMBL/GenBank/DDBJ databases">
        <title>Newly sequenced genome of strain CSTR1 showed variability in Candidatus Kuenenia stuttgartiensis genomes.</title>
        <authorList>
            <person name="Ding C."/>
            <person name="Adrian L."/>
        </authorList>
    </citation>
    <scope>NUCLEOTIDE SEQUENCE [LARGE SCALE GENOMIC DNA]</scope>
    <source>
        <strain evidence="4 7">CSTR1</strain>
    </source>
</reference>
<dbReference type="PROSITE" id="PS01319">
    <property type="entry name" value="RBFA"/>
    <property type="match status" value="1"/>
</dbReference>
<evidence type="ECO:0000313" key="3">
    <source>
        <dbReference type="EMBL" id="CAJ73843.1"/>
    </source>
</evidence>
<dbReference type="Pfam" id="PF02033">
    <property type="entry name" value="RBFA"/>
    <property type="match status" value="1"/>
</dbReference>
<dbReference type="InterPro" id="IPR000238">
    <property type="entry name" value="RbfA"/>
</dbReference>
<dbReference type="InterPro" id="IPR020053">
    <property type="entry name" value="Ribosome-bd_factorA_CS"/>
</dbReference>
<evidence type="ECO:0000256" key="2">
    <source>
        <dbReference type="HAMAP-Rule" id="MF_00003"/>
    </source>
</evidence>
<dbReference type="Proteomes" id="UP000501926">
    <property type="component" value="Chromosome"/>
</dbReference>
<comment type="similarity">
    <text evidence="2">Belongs to the RbfA family.</text>
</comment>
<dbReference type="AlphaFoldDB" id="Q1Q1G7"/>
<dbReference type="GO" id="GO:0043024">
    <property type="term" value="F:ribosomal small subunit binding"/>
    <property type="evidence" value="ECO:0007669"/>
    <property type="project" value="TreeGrafter"/>
</dbReference>
<comment type="subunit">
    <text evidence="2">Monomer. Binds 30S ribosomal subunits, but not 50S ribosomal subunits or 70S ribosomes.</text>
</comment>
<name>Q1Q1G7_KUEST</name>
<dbReference type="PANTHER" id="PTHR33515:SF1">
    <property type="entry name" value="RIBOSOME-BINDING FACTOR A, CHLOROPLASTIC-RELATED"/>
    <property type="match status" value="1"/>
</dbReference>
<dbReference type="NCBIfam" id="TIGR00082">
    <property type="entry name" value="rbfA"/>
    <property type="match status" value="1"/>
</dbReference>
<accession>Q1Q1G7</accession>
<dbReference type="EMBL" id="CT573071">
    <property type="protein sequence ID" value="CAJ73843.1"/>
    <property type="molecule type" value="Genomic_DNA"/>
</dbReference>
<evidence type="ECO:0000313" key="6">
    <source>
        <dbReference type="Proteomes" id="UP000221734"/>
    </source>
</evidence>
<dbReference type="InterPro" id="IPR015946">
    <property type="entry name" value="KH_dom-like_a/b"/>
</dbReference>
<dbReference type="KEGG" id="kst:KSMBR1_1029"/>
<evidence type="ECO:0000313" key="5">
    <source>
        <dbReference type="EMBL" id="SOH03533.1"/>
    </source>
</evidence>
<dbReference type="GO" id="GO:0005829">
    <property type="term" value="C:cytosol"/>
    <property type="evidence" value="ECO:0007669"/>
    <property type="project" value="TreeGrafter"/>
</dbReference>
<reference evidence="3" key="1">
    <citation type="journal article" date="2006" name="Nature">
        <title>Deciphering the evolution and metabolism of an anammox bacterium from a community genome.</title>
        <authorList>
            <person name="Strous M."/>
            <person name="Pelletier E."/>
            <person name="Mangenot S."/>
            <person name="Rattei T."/>
            <person name="Lehner A."/>
            <person name="Taylor M.W."/>
            <person name="Horn M."/>
            <person name="Daims H."/>
            <person name="Bartol-Mavel D."/>
            <person name="Wincker P."/>
            <person name="Barbe V."/>
            <person name="Fonknechten N."/>
            <person name="Vallenet D."/>
            <person name="Segurens B."/>
            <person name="Schenowitz-Truong C."/>
            <person name="Medigue C."/>
            <person name="Collingro A."/>
            <person name="Snel B."/>
            <person name="Dutilh B.E."/>
            <person name="OpDenCamp H.J.M."/>
            <person name="vanDerDrift C."/>
            <person name="Cirpus I."/>
            <person name="vanDePas-Schoonen K.T."/>
            <person name="Harhangi H.R."/>
            <person name="vanNiftrik L."/>
            <person name="Schmid M."/>
            <person name="Keltjens J."/>
            <person name="vanDeVossenberg J."/>
            <person name="Kartal B."/>
            <person name="Meier H."/>
            <person name="Frishman D."/>
            <person name="Huynen M.A."/>
            <person name="Mewes H."/>
            <person name="Weissenbach J."/>
            <person name="Jetten M.S.M."/>
            <person name="Wagner M."/>
            <person name="LePaslier D."/>
        </authorList>
    </citation>
    <scope>NUCLEOTIDE SEQUENCE</scope>
</reference>
<protein>
    <recommendedName>
        <fullName evidence="2">Ribosome-binding factor A</fullName>
    </recommendedName>
</protein>
<dbReference type="Proteomes" id="UP000221734">
    <property type="component" value="Chromosome Kuenenia_stuttgartiensis_MBR1"/>
</dbReference>
<dbReference type="SUPFAM" id="SSF89919">
    <property type="entry name" value="Ribosome-binding factor A, RbfA"/>
    <property type="match status" value="1"/>
</dbReference>
<proteinExistence type="inferred from homology"/>
<comment type="function">
    <text evidence="2">One of several proteins that assist in the late maturation steps of the functional core of the 30S ribosomal subunit. Associates with free 30S ribosomal subunits (but not with 30S subunits that are part of 70S ribosomes or polysomes). Required for efficient processing of 16S rRNA. May interact with the 5'-terminal helix region of 16S rRNA.</text>
</comment>
<dbReference type="InterPro" id="IPR023799">
    <property type="entry name" value="RbfA_dom_sf"/>
</dbReference>
<dbReference type="HAMAP" id="MF_00003">
    <property type="entry name" value="RbfA"/>
    <property type="match status" value="1"/>
</dbReference>
<dbReference type="EMBL" id="CP049055">
    <property type="protein sequence ID" value="QII10869.1"/>
    <property type="molecule type" value="Genomic_DNA"/>
</dbReference>
<dbReference type="EMBL" id="LT934425">
    <property type="protein sequence ID" value="SOH03533.1"/>
    <property type="molecule type" value="Genomic_DNA"/>
</dbReference>
<keyword evidence="1 2" id="KW-0690">Ribosome biogenesis</keyword>
<dbReference type="PANTHER" id="PTHR33515">
    <property type="entry name" value="RIBOSOME-BINDING FACTOR A, CHLOROPLASTIC-RELATED"/>
    <property type="match status" value="1"/>
</dbReference>
<reference evidence="6" key="3">
    <citation type="submission" date="2017-10" db="EMBL/GenBank/DDBJ databases">
        <authorList>
            <person name="Frank J."/>
        </authorList>
    </citation>
    <scope>NUCLEOTIDE SEQUENCE [LARGE SCALE GENOMIC DNA]</scope>
</reference>
<reference evidence="5" key="4">
    <citation type="submission" date="2017-10" db="EMBL/GenBank/DDBJ databases">
        <authorList>
            <person name="Banno H."/>
            <person name="Chua N.-H."/>
        </authorList>
    </citation>
    <scope>NUCLEOTIDE SEQUENCE [LARGE SCALE GENOMIC DNA]</scope>
    <source>
        <strain evidence="5">Kuenenia_mbr1_ru-nijmegen</strain>
    </source>
</reference>
<comment type="subcellular location">
    <subcellularLocation>
        <location evidence="2">Cytoplasm</location>
    </subcellularLocation>
</comment>
<keyword evidence="2" id="KW-0963">Cytoplasm</keyword>
<evidence type="ECO:0000256" key="1">
    <source>
        <dbReference type="ARBA" id="ARBA00022517"/>
    </source>
</evidence>
<dbReference type="OrthoDB" id="307788at2"/>
<keyword evidence="6" id="KW-1185">Reference proteome</keyword>
<dbReference type="Gene3D" id="3.30.300.20">
    <property type="match status" value="1"/>
</dbReference>
<dbReference type="GO" id="GO:0030490">
    <property type="term" value="P:maturation of SSU-rRNA"/>
    <property type="evidence" value="ECO:0007669"/>
    <property type="project" value="UniProtKB-UniRule"/>
</dbReference>
<reference evidence="3" key="2">
    <citation type="submission" date="2006-01" db="EMBL/GenBank/DDBJ databases">
        <authorList>
            <person name="Genoscope"/>
        </authorList>
    </citation>
    <scope>NUCLEOTIDE SEQUENCE</scope>
</reference>
<organism evidence="3">
    <name type="scientific">Kuenenia stuttgartiensis</name>
    <dbReference type="NCBI Taxonomy" id="174633"/>
    <lineage>
        <taxon>Bacteria</taxon>
        <taxon>Pseudomonadati</taxon>
        <taxon>Planctomycetota</taxon>
        <taxon>Candidatus Brocadiia</taxon>
        <taxon>Candidatus Brocadiales</taxon>
        <taxon>Candidatus Brocadiaceae</taxon>
        <taxon>Candidatus Kuenenia</taxon>
    </lineage>
</organism>
<evidence type="ECO:0000313" key="4">
    <source>
        <dbReference type="EMBL" id="QII10869.1"/>
    </source>
</evidence>